<feature type="transmembrane region" description="Helical" evidence="1">
    <location>
        <begin position="35"/>
        <end position="57"/>
    </location>
</feature>
<keyword evidence="1" id="KW-0812">Transmembrane</keyword>
<dbReference type="EMBL" id="JADEWZ010000021">
    <property type="protein sequence ID" value="MBE9117190.1"/>
    <property type="molecule type" value="Genomic_DNA"/>
</dbReference>
<accession>A0A8J7JBV0</accession>
<dbReference type="Proteomes" id="UP000654482">
    <property type="component" value="Unassembled WGS sequence"/>
</dbReference>
<evidence type="ECO:0000313" key="3">
    <source>
        <dbReference type="Proteomes" id="UP000654482"/>
    </source>
</evidence>
<dbReference type="RefSeq" id="WP_194030280.1">
    <property type="nucleotide sequence ID" value="NZ_JADEWZ010000021.1"/>
</dbReference>
<evidence type="ECO:0000313" key="2">
    <source>
        <dbReference type="EMBL" id="MBE9117190.1"/>
    </source>
</evidence>
<protein>
    <submittedName>
        <fullName evidence="2">Uncharacterized protein</fullName>
    </submittedName>
</protein>
<feature type="transmembrane region" description="Helical" evidence="1">
    <location>
        <begin position="7"/>
        <end position="29"/>
    </location>
</feature>
<keyword evidence="1" id="KW-1133">Transmembrane helix</keyword>
<sequence length="127" mass="14088">MNTIYKWVAVGVAEILLSLTLLAIAPMFLNSDKPAIGFAIWLGVPTMLGSSGLYAALRLKDAQKARQLAIAKCPEYSHLKIVDFLNYSSTQVAQSIEMYEVLQEDPDLNTFNISLLNLLEKPNNDEN</sequence>
<dbReference type="AlphaFoldDB" id="A0A8J7JBV0"/>
<keyword evidence="1" id="KW-0472">Membrane</keyword>
<comment type="caution">
    <text evidence="2">The sequence shown here is derived from an EMBL/GenBank/DDBJ whole genome shotgun (WGS) entry which is preliminary data.</text>
</comment>
<gene>
    <name evidence="2" type="ORF">IQ249_14915</name>
</gene>
<keyword evidence="3" id="KW-1185">Reference proteome</keyword>
<evidence type="ECO:0000256" key="1">
    <source>
        <dbReference type="SAM" id="Phobius"/>
    </source>
</evidence>
<proteinExistence type="predicted"/>
<organism evidence="2 3">
    <name type="scientific">Lusitaniella coriacea LEGE 07157</name>
    <dbReference type="NCBI Taxonomy" id="945747"/>
    <lineage>
        <taxon>Bacteria</taxon>
        <taxon>Bacillati</taxon>
        <taxon>Cyanobacteriota</taxon>
        <taxon>Cyanophyceae</taxon>
        <taxon>Spirulinales</taxon>
        <taxon>Lusitaniellaceae</taxon>
        <taxon>Lusitaniella</taxon>
    </lineage>
</organism>
<name>A0A8J7JBV0_9CYAN</name>
<reference evidence="2" key="1">
    <citation type="submission" date="2020-10" db="EMBL/GenBank/DDBJ databases">
        <authorList>
            <person name="Castelo-Branco R."/>
            <person name="Eusebio N."/>
            <person name="Adriana R."/>
            <person name="Vieira A."/>
            <person name="Brugerolle De Fraissinette N."/>
            <person name="Rezende De Castro R."/>
            <person name="Schneider M.P."/>
            <person name="Vasconcelos V."/>
            <person name="Leao P.N."/>
        </authorList>
    </citation>
    <scope>NUCLEOTIDE SEQUENCE</scope>
    <source>
        <strain evidence="2">LEGE 07157</strain>
    </source>
</reference>